<keyword evidence="2" id="KW-0812">Transmembrane</keyword>
<name>A0A919B7K6_9ACTN</name>
<dbReference type="Proteomes" id="UP000638313">
    <property type="component" value="Unassembled WGS sequence"/>
</dbReference>
<proteinExistence type="predicted"/>
<accession>A0A919B7K6</accession>
<organism evidence="3 4">
    <name type="scientific">Streptomyces mashuensis</name>
    <dbReference type="NCBI Taxonomy" id="33904"/>
    <lineage>
        <taxon>Bacteria</taxon>
        <taxon>Bacillati</taxon>
        <taxon>Actinomycetota</taxon>
        <taxon>Actinomycetes</taxon>
        <taxon>Kitasatosporales</taxon>
        <taxon>Streptomycetaceae</taxon>
        <taxon>Streptomyces</taxon>
    </lineage>
</organism>
<reference evidence="3" key="1">
    <citation type="journal article" date="2014" name="Int. J. Syst. Evol. Microbiol.">
        <title>Complete genome sequence of Corynebacterium casei LMG S-19264T (=DSM 44701T), isolated from a smear-ripened cheese.</title>
        <authorList>
            <consortium name="US DOE Joint Genome Institute (JGI-PGF)"/>
            <person name="Walter F."/>
            <person name="Albersmeier A."/>
            <person name="Kalinowski J."/>
            <person name="Ruckert C."/>
        </authorList>
    </citation>
    <scope>NUCLEOTIDE SEQUENCE</scope>
    <source>
        <strain evidence="3">JCM 4059</strain>
    </source>
</reference>
<sequence>MLKKTPPGAPPGPAPDTTDTSDVAGNKVVKGALIAGGALVTGALIWVIARQFDWNGGPGFWWFTAKVAVKGGLLVPVGLVALVAWIRRQRG</sequence>
<feature type="transmembrane region" description="Helical" evidence="2">
    <location>
        <begin position="31"/>
        <end position="49"/>
    </location>
</feature>
<feature type="transmembrane region" description="Helical" evidence="2">
    <location>
        <begin position="61"/>
        <end position="86"/>
    </location>
</feature>
<reference evidence="3" key="2">
    <citation type="submission" date="2020-09" db="EMBL/GenBank/DDBJ databases">
        <authorList>
            <person name="Sun Q."/>
            <person name="Ohkuma M."/>
        </authorList>
    </citation>
    <scope>NUCLEOTIDE SEQUENCE</scope>
    <source>
        <strain evidence="3">JCM 4059</strain>
    </source>
</reference>
<comment type="caution">
    <text evidence="3">The sequence shown here is derived from an EMBL/GenBank/DDBJ whole genome shotgun (WGS) entry which is preliminary data.</text>
</comment>
<dbReference type="EMBL" id="BNBD01000016">
    <property type="protein sequence ID" value="GHF67161.1"/>
    <property type="molecule type" value="Genomic_DNA"/>
</dbReference>
<evidence type="ECO:0000313" key="4">
    <source>
        <dbReference type="Proteomes" id="UP000638313"/>
    </source>
</evidence>
<evidence type="ECO:0000256" key="2">
    <source>
        <dbReference type="SAM" id="Phobius"/>
    </source>
</evidence>
<protein>
    <submittedName>
        <fullName evidence="3">Uncharacterized protein</fullName>
    </submittedName>
</protein>
<dbReference type="AlphaFoldDB" id="A0A919B7K6"/>
<gene>
    <name evidence="3" type="ORF">GCM10010218_55800</name>
</gene>
<keyword evidence="4" id="KW-1185">Reference proteome</keyword>
<feature type="region of interest" description="Disordered" evidence="1">
    <location>
        <begin position="1"/>
        <end position="22"/>
    </location>
</feature>
<evidence type="ECO:0000313" key="3">
    <source>
        <dbReference type="EMBL" id="GHF67161.1"/>
    </source>
</evidence>
<keyword evidence="2" id="KW-1133">Transmembrane helix</keyword>
<evidence type="ECO:0000256" key="1">
    <source>
        <dbReference type="SAM" id="MobiDB-lite"/>
    </source>
</evidence>
<keyword evidence="2" id="KW-0472">Membrane</keyword>